<evidence type="ECO:0000259" key="11">
    <source>
        <dbReference type="PROSITE" id="PS50110"/>
    </source>
</evidence>
<dbReference type="InterPro" id="IPR011006">
    <property type="entry name" value="CheY-like_superfamily"/>
</dbReference>
<dbReference type="GO" id="GO:0003677">
    <property type="term" value="F:DNA binding"/>
    <property type="evidence" value="ECO:0007669"/>
    <property type="project" value="UniProtKB-KW"/>
</dbReference>
<dbReference type="RefSeq" id="WP_229293226.1">
    <property type="nucleotide sequence ID" value="NZ_CP086654.1"/>
</dbReference>
<dbReference type="PROSITE" id="PS50930">
    <property type="entry name" value="HTH_LYTTR"/>
    <property type="match status" value="1"/>
</dbReference>
<dbReference type="SUPFAM" id="SSF52172">
    <property type="entry name" value="CheY-like"/>
    <property type="match status" value="1"/>
</dbReference>
<proteinExistence type="predicted"/>
<keyword evidence="3 10" id="KW-0597">Phosphoprotein</keyword>
<dbReference type="PANTHER" id="PTHR37299:SF3">
    <property type="entry name" value="STAGE 0 SPORULATION PROTEIN A HOMOLOG"/>
    <property type="match status" value="1"/>
</dbReference>
<evidence type="ECO:0000259" key="12">
    <source>
        <dbReference type="PROSITE" id="PS50930"/>
    </source>
</evidence>
<dbReference type="Pfam" id="PF04397">
    <property type="entry name" value="LytTR"/>
    <property type="match status" value="1"/>
</dbReference>
<comment type="function">
    <text evidence="9">Required for high-level post-exponential phase expression of a series of secreted proteins.</text>
</comment>
<name>A0ABY3PEJ7_9STAP</name>
<gene>
    <name evidence="13" type="ORF">LN051_03585</name>
</gene>
<evidence type="ECO:0000256" key="10">
    <source>
        <dbReference type="PROSITE-ProRule" id="PRU00169"/>
    </source>
</evidence>
<dbReference type="InterPro" id="IPR001789">
    <property type="entry name" value="Sig_transdc_resp-reg_receiver"/>
</dbReference>
<dbReference type="Proteomes" id="UP001197626">
    <property type="component" value="Chromosome"/>
</dbReference>
<feature type="modified residue" description="4-aspartylphosphate" evidence="10">
    <location>
        <position position="59"/>
    </location>
</feature>
<evidence type="ECO:0000256" key="9">
    <source>
        <dbReference type="ARBA" id="ARBA00037164"/>
    </source>
</evidence>
<dbReference type="PROSITE" id="PS50110">
    <property type="entry name" value="RESPONSE_REGULATORY"/>
    <property type="match status" value="1"/>
</dbReference>
<keyword evidence="8" id="KW-0804">Transcription</keyword>
<dbReference type="SMART" id="SM00448">
    <property type="entry name" value="REC"/>
    <property type="match status" value="1"/>
</dbReference>
<sequence length="242" mass="28500">MKILICEDDPKQRERMESIIQNYIMIEEKPMEIEISTSDPYALLEASKNMTDIGCYFLDIQLESDINGIKLGSEIRKHDPVGNIIFVTSHSELTYLTFVYKLAAMDFIFKDDMDELRTRIIDCLETALKRLDLLTKDNTVETMELKQGSNSVYVNYDDVMFFESSPKSHRLIAHLDNRQIEFYGNLRELAQIDNRFFRCHNSFVLNRHNISHVDAKERIVYFKNDEFCYVSVRNIKKIKKPE</sequence>
<dbReference type="Gene3D" id="2.40.50.1020">
    <property type="entry name" value="LytTr DNA-binding domain"/>
    <property type="match status" value="1"/>
</dbReference>
<evidence type="ECO:0000256" key="3">
    <source>
        <dbReference type="ARBA" id="ARBA00022553"/>
    </source>
</evidence>
<dbReference type="InterPro" id="IPR046947">
    <property type="entry name" value="LytR-like"/>
</dbReference>
<evidence type="ECO:0000256" key="8">
    <source>
        <dbReference type="ARBA" id="ARBA00023163"/>
    </source>
</evidence>
<evidence type="ECO:0000256" key="5">
    <source>
        <dbReference type="ARBA" id="ARBA00023015"/>
    </source>
</evidence>
<evidence type="ECO:0000256" key="4">
    <source>
        <dbReference type="ARBA" id="ARBA00023012"/>
    </source>
</evidence>
<dbReference type="SMART" id="SM00850">
    <property type="entry name" value="LytTR"/>
    <property type="match status" value="1"/>
</dbReference>
<evidence type="ECO:0000313" key="13">
    <source>
        <dbReference type="EMBL" id="UEX90746.1"/>
    </source>
</evidence>
<evidence type="ECO:0000256" key="7">
    <source>
        <dbReference type="ARBA" id="ARBA00023159"/>
    </source>
</evidence>
<keyword evidence="4" id="KW-0902">Two-component regulatory system</keyword>
<protein>
    <submittedName>
        <fullName evidence="13">LytTR family DNA-binding domain-containing protein</fullName>
    </submittedName>
</protein>
<reference evidence="13 14" key="1">
    <citation type="journal article" date="2022" name="Pathogens">
        <title>Staphylococcus ratti sp. nov. Isolated from a Lab Rat.</title>
        <authorList>
            <person name="Kovarovic V."/>
            <person name="Sedlacek I."/>
            <person name="Petras P."/>
            <person name="Kralova S."/>
            <person name="Maslanova I."/>
            <person name="Svec P."/>
            <person name="Neumann-Schaal M."/>
            <person name="Botka T."/>
            <person name="Gelbicova T."/>
            <person name="Stankova E."/>
            <person name="Doskar J."/>
            <person name="Pantucek R."/>
        </authorList>
    </citation>
    <scope>NUCLEOTIDE SEQUENCE [LARGE SCALE GENOMIC DNA]</scope>
    <source>
        <strain evidence="13 14">CCM 9025</strain>
    </source>
</reference>
<evidence type="ECO:0000256" key="2">
    <source>
        <dbReference type="ARBA" id="ARBA00022490"/>
    </source>
</evidence>
<dbReference type="PANTHER" id="PTHR37299">
    <property type="entry name" value="TRANSCRIPTIONAL REGULATOR-RELATED"/>
    <property type="match status" value="1"/>
</dbReference>
<dbReference type="Gene3D" id="3.40.50.2300">
    <property type="match status" value="1"/>
</dbReference>
<keyword evidence="7" id="KW-0010">Activator</keyword>
<dbReference type="NCBIfam" id="NF046049">
    <property type="entry name" value="quorum_RR_AgrA"/>
    <property type="match status" value="1"/>
</dbReference>
<keyword evidence="5" id="KW-0805">Transcription regulation</keyword>
<dbReference type="CDD" id="cd17533">
    <property type="entry name" value="REC_LytTR_AgrA-like"/>
    <property type="match status" value="1"/>
</dbReference>
<dbReference type="EMBL" id="CP086654">
    <property type="protein sequence ID" value="UEX90746.1"/>
    <property type="molecule type" value="Genomic_DNA"/>
</dbReference>
<keyword evidence="14" id="KW-1185">Reference proteome</keyword>
<evidence type="ECO:0000256" key="6">
    <source>
        <dbReference type="ARBA" id="ARBA00023125"/>
    </source>
</evidence>
<keyword evidence="2" id="KW-0963">Cytoplasm</keyword>
<comment type="subcellular location">
    <subcellularLocation>
        <location evidence="1">Cytoplasm</location>
    </subcellularLocation>
</comment>
<feature type="domain" description="Response regulatory" evidence="11">
    <location>
        <begin position="2"/>
        <end position="125"/>
    </location>
</feature>
<evidence type="ECO:0000313" key="14">
    <source>
        <dbReference type="Proteomes" id="UP001197626"/>
    </source>
</evidence>
<dbReference type="InterPro" id="IPR007492">
    <property type="entry name" value="LytTR_DNA-bd_dom"/>
</dbReference>
<keyword evidence="6 13" id="KW-0238">DNA-binding</keyword>
<evidence type="ECO:0000256" key="1">
    <source>
        <dbReference type="ARBA" id="ARBA00004496"/>
    </source>
</evidence>
<accession>A0ABY3PEJ7</accession>
<feature type="domain" description="HTH LytTR-type" evidence="12">
    <location>
        <begin position="143"/>
        <end position="242"/>
    </location>
</feature>
<dbReference type="Pfam" id="PF00072">
    <property type="entry name" value="Response_reg"/>
    <property type="match status" value="1"/>
</dbReference>
<organism evidence="13 14">
    <name type="scientific">Staphylococcus ratti</name>
    <dbReference type="NCBI Taxonomy" id="2892440"/>
    <lineage>
        <taxon>Bacteria</taxon>
        <taxon>Bacillati</taxon>
        <taxon>Bacillota</taxon>
        <taxon>Bacilli</taxon>
        <taxon>Bacillales</taxon>
        <taxon>Staphylococcaceae</taxon>
        <taxon>Staphylococcus</taxon>
    </lineage>
</organism>